<feature type="compositionally biased region" description="Low complexity" evidence="1">
    <location>
        <begin position="196"/>
        <end position="205"/>
    </location>
</feature>
<comment type="caution">
    <text evidence="2">The sequence shown here is derived from an EMBL/GenBank/DDBJ whole genome shotgun (WGS) entry which is preliminary data.</text>
</comment>
<gene>
    <name evidence="2" type="ORF">B0T21DRAFT_412991</name>
</gene>
<feature type="region of interest" description="Disordered" evidence="1">
    <location>
        <begin position="1"/>
        <end position="72"/>
    </location>
</feature>
<keyword evidence="3" id="KW-1185">Reference proteome</keyword>
<protein>
    <submittedName>
        <fullName evidence="2">Uncharacterized protein</fullName>
    </submittedName>
</protein>
<evidence type="ECO:0000256" key="1">
    <source>
        <dbReference type="SAM" id="MobiDB-lite"/>
    </source>
</evidence>
<dbReference type="Proteomes" id="UP001172159">
    <property type="component" value="Unassembled WGS sequence"/>
</dbReference>
<name>A0AA40BEN0_9PEZI</name>
<proteinExistence type="predicted"/>
<reference evidence="2" key="1">
    <citation type="submission" date="2023-06" db="EMBL/GenBank/DDBJ databases">
        <title>Genome-scale phylogeny and comparative genomics of the fungal order Sordariales.</title>
        <authorList>
            <consortium name="Lawrence Berkeley National Laboratory"/>
            <person name="Hensen N."/>
            <person name="Bonometti L."/>
            <person name="Westerberg I."/>
            <person name="Brannstrom I.O."/>
            <person name="Guillou S."/>
            <person name="Cros-Aarteil S."/>
            <person name="Calhoun S."/>
            <person name="Haridas S."/>
            <person name="Kuo A."/>
            <person name="Mondo S."/>
            <person name="Pangilinan J."/>
            <person name="Riley R."/>
            <person name="Labutti K."/>
            <person name="Andreopoulos B."/>
            <person name="Lipzen A."/>
            <person name="Chen C."/>
            <person name="Yanf M."/>
            <person name="Daum C."/>
            <person name="Ng V."/>
            <person name="Clum A."/>
            <person name="Steindorff A."/>
            <person name="Ohm R."/>
            <person name="Martin F."/>
            <person name="Silar P."/>
            <person name="Natvig D."/>
            <person name="Lalanne C."/>
            <person name="Gautier V."/>
            <person name="Ament-Velasquez S.L."/>
            <person name="Kruys A."/>
            <person name="Hutchinson M.I."/>
            <person name="Powell A.J."/>
            <person name="Barry K."/>
            <person name="Miller A.N."/>
            <person name="Grigoriev I.V."/>
            <person name="Debuchy R."/>
            <person name="Gladieux P."/>
            <person name="Thoren M.H."/>
            <person name="Johannesson H."/>
        </authorList>
    </citation>
    <scope>NUCLEOTIDE SEQUENCE</scope>
    <source>
        <strain evidence="2">CBS 540.89</strain>
    </source>
</reference>
<evidence type="ECO:0000313" key="3">
    <source>
        <dbReference type="Proteomes" id="UP001172159"/>
    </source>
</evidence>
<feature type="compositionally biased region" description="Basic and acidic residues" evidence="1">
    <location>
        <begin position="1"/>
        <end position="16"/>
    </location>
</feature>
<feature type="compositionally biased region" description="Polar residues" evidence="1">
    <location>
        <begin position="216"/>
        <end position="227"/>
    </location>
</feature>
<dbReference type="EMBL" id="JAUKTV010000008">
    <property type="protein sequence ID" value="KAK0732837.1"/>
    <property type="molecule type" value="Genomic_DNA"/>
</dbReference>
<dbReference type="AlphaFoldDB" id="A0AA40BEN0"/>
<feature type="compositionally biased region" description="Basic residues" evidence="1">
    <location>
        <begin position="233"/>
        <end position="242"/>
    </location>
</feature>
<organism evidence="2 3">
    <name type="scientific">Apiosordaria backusii</name>
    <dbReference type="NCBI Taxonomy" id="314023"/>
    <lineage>
        <taxon>Eukaryota</taxon>
        <taxon>Fungi</taxon>
        <taxon>Dikarya</taxon>
        <taxon>Ascomycota</taxon>
        <taxon>Pezizomycotina</taxon>
        <taxon>Sordariomycetes</taxon>
        <taxon>Sordariomycetidae</taxon>
        <taxon>Sordariales</taxon>
        <taxon>Lasiosphaeriaceae</taxon>
        <taxon>Apiosordaria</taxon>
    </lineage>
</organism>
<sequence>MMNKRANDISHEERPTKIARRSLTPAEEAHMAEIHASQVSKGGVPSGMTGVFSIKRGTQGGRESLPKCNTDVRKVVEDPPVVESGIRETLRGVPKIQEAAPEKQERTPKMITLRRQSKTPSERESTPNFTTLRRPSKTPPERGSTPKIIILRRPSKTPPEGETEAEPAKKKTIIKLKSPAATRKTSSARMESILGPLRPSLLPPSRTEPPPPLTRVSSVTNTSTGPNHSYGLRSRRPRLLQL</sequence>
<evidence type="ECO:0000313" key="2">
    <source>
        <dbReference type="EMBL" id="KAK0732837.1"/>
    </source>
</evidence>
<feature type="region of interest" description="Disordered" evidence="1">
    <location>
        <begin position="92"/>
        <end position="242"/>
    </location>
</feature>
<accession>A0AA40BEN0</accession>